<dbReference type="AlphaFoldDB" id="A0A087A5Q1"/>
<keyword evidence="5 7" id="KW-0472">Membrane</keyword>
<dbReference type="Proteomes" id="UP000029072">
    <property type="component" value="Unassembled WGS sequence"/>
</dbReference>
<name>A0A087A5Q1_9BIFI</name>
<keyword evidence="2" id="KW-0813">Transport</keyword>
<feature type="domain" description="Major facilitator superfamily (MFS) profile" evidence="8">
    <location>
        <begin position="37"/>
        <end position="497"/>
    </location>
</feature>
<dbReference type="eggNOG" id="COG2814">
    <property type="taxonomic scope" value="Bacteria"/>
</dbReference>
<dbReference type="PANTHER" id="PTHR42718">
    <property type="entry name" value="MAJOR FACILITATOR SUPERFAMILY MULTIDRUG TRANSPORTER MFSC"/>
    <property type="match status" value="1"/>
</dbReference>
<evidence type="ECO:0000256" key="4">
    <source>
        <dbReference type="ARBA" id="ARBA00022989"/>
    </source>
</evidence>
<dbReference type="Gene3D" id="1.20.1720.10">
    <property type="entry name" value="Multidrug resistance protein D"/>
    <property type="match status" value="1"/>
</dbReference>
<evidence type="ECO:0000313" key="10">
    <source>
        <dbReference type="Proteomes" id="UP000029072"/>
    </source>
</evidence>
<evidence type="ECO:0000259" key="8">
    <source>
        <dbReference type="PROSITE" id="PS50850"/>
    </source>
</evidence>
<feature type="transmembrane region" description="Helical" evidence="7">
    <location>
        <begin position="400"/>
        <end position="428"/>
    </location>
</feature>
<evidence type="ECO:0000256" key="7">
    <source>
        <dbReference type="SAM" id="Phobius"/>
    </source>
</evidence>
<sequence length="563" mass="59107">MTSTMQAQTQSQSKSISSPVPRNRTASKSATKFLVFPVVTLILAQMGTSGDNGALAIATSALTTQLHANMASIQLSNMMYPLIAGSFMVAGGFIGTLFGWKRTFRVGAALCAIGELISALSPNIDVFNWGGRTFVGLGASLLIPSVLGLIPKIYEGKHRALAFGCVGAAAGGFSSFLPLALGIVMGLSGFRVVYGVLSAYFIMLLLLSLRLPRISKTEVNHKFDVLGVTLAAIGFFLVLFGLSRISAWGLLEAFPQAPFTVFGLSPAIPLVIIGAIVLVVLGVVEKGVEERNGVALLPQSFLKTPQVLAGLYAWLITFLFLGVQGILMGPYLQLVAGWSPAKVGVISVLSGLPTILVAIGLPKLLPNANPKRVIQLGYIVMIVALFIRSFSITLHSAIEWLVFVGTIVTGIGVGLINSQASNVVALAVNERDASQSGGVQGVARNIGQALGVGILGAVLLFGITANVGNAVRNSPVISSDVASAVTSKSITLVGDEEFEKEIADVGATPEEKTELVRINAEQRYNVTRSAYVVAAAIVAFGLFTTRGITKFGEAAEQDERSER</sequence>
<feature type="transmembrane region" description="Helical" evidence="7">
    <location>
        <begin position="223"/>
        <end position="242"/>
    </location>
</feature>
<evidence type="ECO:0000256" key="1">
    <source>
        <dbReference type="ARBA" id="ARBA00004651"/>
    </source>
</evidence>
<evidence type="ECO:0000256" key="6">
    <source>
        <dbReference type="SAM" id="MobiDB-lite"/>
    </source>
</evidence>
<feature type="transmembrane region" description="Helical" evidence="7">
    <location>
        <begin position="305"/>
        <end position="323"/>
    </location>
</feature>
<dbReference type="Gene3D" id="1.20.1250.20">
    <property type="entry name" value="MFS general substrate transporter like domains"/>
    <property type="match status" value="1"/>
</dbReference>
<reference evidence="9 10" key="1">
    <citation type="submission" date="2014-03" db="EMBL/GenBank/DDBJ databases">
        <title>Genomics of Bifidobacteria.</title>
        <authorList>
            <person name="Ventura M."/>
            <person name="Milani C."/>
            <person name="Lugli G.A."/>
        </authorList>
    </citation>
    <scope>NUCLEOTIDE SEQUENCE [LARGE SCALE GENOMIC DNA]</scope>
    <source>
        <strain evidence="9 10">DSM 23973</strain>
    </source>
</reference>
<dbReference type="STRING" id="1437609.BCAL_2321"/>
<dbReference type="EMBL" id="JGYS01000011">
    <property type="protein sequence ID" value="KFI54101.1"/>
    <property type="molecule type" value="Genomic_DNA"/>
</dbReference>
<dbReference type="PANTHER" id="PTHR42718:SF9">
    <property type="entry name" value="MAJOR FACILITATOR SUPERFAMILY MULTIDRUG TRANSPORTER MFSC"/>
    <property type="match status" value="1"/>
</dbReference>
<feature type="compositionally biased region" description="Low complexity" evidence="6">
    <location>
        <begin position="1"/>
        <end position="15"/>
    </location>
</feature>
<dbReference type="InterPro" id="IPR011701">
    <property type="entry name" value="MFS"/>
</dbReference>
<feature type="transmembrane region" description="Helical" evidence="7">
    <location>
        <begin position="162"/>
        <end position="186"/>
    </location>
</feature>
<dbReference type="InterPro" id="IPR036259">
    <property type="entry name" value="MFS_trans_sf"/>
</dbReference>
<dbReference type="GO" id="GO:0022857">
    <property type="term" value="F:transmembrane transporter activity"/>
    <property type="evidence" value="ECO:0007669"/>
    <property type="project" value="InterPro"/>
</dbReference>
<feature type="transmembrane region" description="Helical" evidence="7">
    <location>
        <begin position="343"/>
        <end position="361"/>
    </location>
</feature>
<comment type="caution">
    <text evidence="9">The sequence shown here is derived from an EMBL/GenBank/DDBJ whole genome shotgun (WGS) entry which is preliminary data.</text>
</comment>
<feature type="transmembrane region" description="Helical" evidence="7">
    <location>
        <begin position="262"/>
        <end position="284"/>
    </location>
</feature>
<dbReference type="Pfam" id="PF07690">
    <property type="entry name" value="MFS_1"/>
    <property type="match status" value="1"/>
</dbReference>
<feature type="transmembrane region" description="Helical" evidence="7">
    <location>
        <begin position="373"/>
        <end position="394"/>
    </location>
</feature>
<dbReference type="GO" id="GO:0005886">
    <property type="term" value="C:plasma membrane"/>
    <property type="evidence" value="ECO:0007669"/>
    <property type="project" value="UniProtKB-SubCell"/>
</dbReference>
<keyword evidence="4 7" id="KW-1133">Transmembrane helix</keyword>
<evidence type="ECO:0000256" key="3">
    <source>
        <dbReference type="ARBA" id="ARBA00022692"/>
    </source>
</evidence>
<organism evidence="9 10">
    <name type="scientific">Bifidobacterium callitrichos DSM 23973</name>
    <dbReference type="NCBI Taxonomy" id="1437609"/>
    <lineage>
        <taxon>Bacteria</taxon>
        <taxon>Bacillati</taxon>
        <taxon>Actinomycetota</taxon>
        <taxon>Actinomycetes</taxon>
        <taxon>Bifidobacteriales</taxon>
        <taxon>Bifidobacteriaceae</taxon>
        <taxon>Bifidobacterium</taxon>
    </lineage>
</organism>
<keyword evidence="3 7" id="KW-0812">Transmembrane</keyword>
<evidence type="ECO:0000256" key="2">
    <source>
        <dbReference type="ARBA" id="ARBA00022448"/>
    </source>
</evidence>
<dbReference type="SUPFAM" id="SSF103473">
    <property type="entry name" value="MFS general substrate transporter"/>
    <property type="match status" value="1"/>
</dbReference>
<comment type="subcellular location">
    <subcellularLocation>
        <location evidence="1">Cell membrane</location>
        <topology evidence="1">Multi-pass membrane protein</topology>
    </subcellularLocation>
</comment>
<dbReference type="InterPro" id="IPR020846">
    <property type="entry name" value="MFS_dom"/>
</dbReference>
<dbReference type="PROSITE" id="PS50850">
    <property type="entry name" value="MFS"/>
    <property type="match status" value="1"/>
</dbReference>
<dbReference type="eggNOG" id="COG0477">
    <property type="taxonomic scope" value="Bacteria"/>
</dbReference>
<feature type="transmembrane region" description="Helical" evidence="7">
    <location>
        <begin position="449"/>
        <end position="468"/>
    </location>
</feature>
<protein>
    <submittedName>
        <fullName evidence="9">MFS transporter</fullName>
    </submittedName>
</protein>
<evidence type="ECO:0000256" key="5">
    <source>
        <dbReference type="ARBA" id="ARBA00023136"/>
    </source>
</evidence>
<feature type="transmembrane region" description="Helical" evidence="7">
    <location>
        <begin position="130"/>
        <end position="150"/>
    </location>
</feature>
<proteinExistence type="predicted"/>
<feature type="transmembrane region" description="Helical" evidence="7">
    <location>
        <begin position="80"/>
        <end position="99"/>
    </location>
</feature>
<feature type="region of interest" description="Disordered" evidence="6">
    <location>
        <begin position="1"/>
        <end position="24"/>
    </location>
</feature>
<evidence type="ECO:0000313" key="9">
    <source>
        <dbReference type="EMBL" id="KFI54101.1"/>
    </source>
</evidence>
<feature type="transmembrane region" description="Helical" evidence="7">
    <location>
        <begin position="192"/>
        <end position="211"/>
    </location>
</feature>
<gene>
    <name evidence="9" type="ORF">BCAL_2321</name>
</gene>
<accession>A0A087A5Q1</accession>